<dbReference type="PROSITE" id="PS50012">
    <property type="entry name" value="RCC1_3"/>
    <property type="match status" value="5"/>
</dbReference>
<dbReference type="SUPFAM" id="SSF57184">
    <property type="entry name" value="Growth factor receptor domain"/>
    <property type="match status" value="1"/>
</dbReference>
<keyword evidence="2" id="KW-1133">Transmembrane helix</keyword>
<evidence type="ECO:0000313" key="3">
    <source>
        <dbReference type="EMBL" id="AIF24013.1"/>
    </source>
</evidence>
<organism evidence="3">
    <name type="scientific">uncultured marine group II/III euryarchaeote SAT1000_23_B11</name>
    <dbReference type="NCBI Taxonomy" id="1456568"/>
    <lineage>
        <taxon>Archaea</taxon>
        <taxon>Methanobacteriati</taxon>
        <taxon>Methanobacteriota</taxon>
        <taxon>environmental samples</taxon>
    </lineage>
</organism>
<dbReference type="InterPro" id="IPR000408">
    <property type="entry name" value="Reg_chr_condens"/>
</dbReference>
<accession>A0A075ID40</accession>
<dbReference type="Gene3D" id="2.10.50.10">
    <property type="entry name" value="Tumor Necrosis Factor Receptor, subunit A, domain 2"/>
    <property type="match status" value="4"/>
</dbReference>
<dbReference type="Pfam" id="PF13540">
    <property type="entry name" value="RCC1_2"/>
    <property type="match status" value="3"/>
</dbReference>
<name>A0A075ID40_9EURY</name>
<feature type="compositionally biased region" description="Basic residues" evidence="1">
    <location>
        <begin position="1090"/>
        <end position="1119"/>
    </location>
</feature>
<reference evidence="3" key="1">
    <citation type="journal article" date="2014" name="Genome Biol. Evol.">
        <title>Pangenome evidence for extensive interdomain horizontal transfer affecting lineage core and shell genes in uncultured planktonic thaumarchaeota and euryarchaeota.</title>
        <authorList>
            <person name="Deschamps P."/>
            <person name="Zivanovic Y."/>
            <person name="Moreira D."/>
            <person name="Rodriguez-Valera F."/>
            <person name="Lopez-Garcia P."/>
        </authorList>
    </citation>
    <scope>NUCLEOTIDE SEQUENCE</scope>
</reference>
<keyword evidence="2" id="KW-0812">Transmembrane</keyword>
<dbReference type="InterPro" id="IPR009030">
    <property type="entry name" value="Growth_fac_rcpt_cys_sf"/>
</dbReference>
<evidence type="ECO:0000256" key="2">
    <source>
        <dbReference type="SAM" id="Phobius"/>
    </source>
</evidence>
<protein>
    <submittedName>
        <fullName evidence="3">Mastigoneme-like protein</fullName>
    </submittedName>
</protein>
<dbReference type="EMBL" id="KF901248">
    <property type="protein sequence ID" value="AIF24013.1"/>
    <property type="molecule type" value="Genomic_DNA"/>
</dbReference>
<dbReference type="PANTHER" id="PTHR46967">
    <property type="entry name" value="INSULIN-LIKE GROWTH FACTOR BINDING PROTEIN,N-TERMINAL"/>
    <property type="match status" value="1"/>
</dbReference>
<dbReference type="Pfam" id="PF00415">
    <property type="entry name" value="RCC1"/>
    <property type="match status" value="1"/>
</dbReference>
<dbReference type="AlphaFoldDB" id="A0A075ID40"/>
<keyword evidence="2" id="KW-0472">Membrane</keyword>
<feature type="region of interest" description="Disordered" evidence="1">
    <location>
        <begin position="1066"/>
        <end position="1119"/>
    </location>
</feature>
<sequence>MGTNEFDFSEHAAFYKGTRTIVKSRQGSQGPMRRPTRPSNALPILLVVLLLGMSASATLYSDDRAELADDRPALEAHSGLYSPGSQEGSIYSDSTLAASSYFTCVVLDETSTATPAHQDGTMKCWGDGATGKLGNGSWSDQHVPGYVQLGYNGGASLAAEYYSYGHFGLARMIDGSIQGWGENGQNQIGCDTSNCWWGGGQNTPLQTNMPPSRTAMQVSPGLHHSCAIMNDQSVWCWGQNNMGQVGNGNAPVDANQGPVGINLPPGRSAVALAGGSQYSCAVLDDGSAVCWGSNNFGQLGIGNFVDVDEPTAVTAVPSNRTIAAISGSQQTTYAILDDGSLVSWGRGQNGQFGDGTYTATSLTARYASLPVGRTAISIAGGLEHVCAILDDNSAWCWGNNSHGQIGDGTTGTSRPLPTSVSMPGGQGVYVITTGSYHTCAIVSNASVHCWGSHEQGELGLGWDSLTVEPRDSDIPAWVDLSGQNTTSGGHASLGERDADHDGIISIFDPTPWPVSSCPPGQYLFDLHCVDASPGHYVPYFGMTEEFPCPEGTYNPDTGQSSCYDTTPGHYTNSTGSITETDCPPGTYQPDYGQTSCLDVDRGHYSNAGSASGTPCAPTTYQPDTGQPSCLDADPGHYVSEEQQLDQTACSPGTYQPVAGQSNCFSASEGHYAPGFGSAEQIACESGTYSPSTGRDSCLPADPGYYIHKEMATGQTPCPTGSHQPTPASIGCSLVNPGFYAPAPGTAFEIPCPSGTYQPDPGSDHCIDADIGHHASGPGNFNQYPCDPGTYASEGGMGDCMAADPGQNVPDQGASSQTACEAGEHQPDSGAATCLDSEIGHYTDQTGTAEQIPCSPGTYQSSIGQTACMEADYGFHVPYSGSAGQTGCYLGTYQSSTGQAACTDAEPGYFVSEHEASVPTACERGTYQPDSGQIECIEADYGYYVASMGSPSQTPCERGTYQTSGGQHECTDAEPGYFVSTTAALHPTPCIPGTYQDSSGKMNCKEADVDHYVAESAATGQSKCTDGATQPLRGQTSCNEADNTMLIMGGAAALAVIGLTAMYMNSQKKEQAPKRRKKIDPNLGHLGAHEGKRRKRPPEGKQRRRRPPEGKRRKRPPSSD</sequence>
<feature type="transmembrane region" description="Helical" evidence="2">
    <location>
        <begin position="1044"/>
        <end position="1065"/>
    </location>
</feature>
<dbReference type="PRINTS" id="PR00633">
    <property type="entry name" value="RCCNDNSATION"/>
</dbReference>
<dbReference type="SUPFAM" id="SSF50985">
    <property type="entry name" value="RCC1/BLIP-II"/>
    <property type="match status" value="2"/>
</dbReference>
<dbReference type="SMART" id="SM01411">
    <property type="entry name" value="Ephrin_rec_like"/>
    <property type="match status" value="8"/>
</dbReference>
<evidence type="ECO:0000256" key="1">
    <source>
        <dbReference type="SAM" id="MobiDB-lite"/>
    </source>
</evidence>
<proteinExistence type="predicted"/>
<dbReference type="InterPro" id="IPR009091">
    <property type="entry name" value="RCC1/BLIP-II"/>
</dbReference>
<dbReference type="Gene3D" id="2.130.10.30">
    <property type="entry name" value="Regulator of chromosome condensation 1/beta-lactamase-inhibitor protein II"/>
    <property type="match status" value="2"/>
</dbReference>
<dbReference type="PANTHER" id="PTHR46967:SF1">
    <property type="entry name" value="KERATIN-ASSOCIATED PROTEIN 16-1-LIKE"/>
    <property type="match status" value="1"/>
</dbReference>